<evidence type="ECO:0000259" key="1">
    <source>
        <dbReference type="Pfam" id="PF17906"/>
    </source>
</evidence>
<dbReference type="Gene3D" id="1.10.10.1450">
    <property type="match status" value="1"/>
</dbReference>
<dbReference type="AlphaFoldDB" id="A0A0L7R7L6"/>
<dbReference type="GO" id="GO:0008168">
    <property type="term" value="F:methyltransferase activity"/>
    <property type="evidence" value="ECO:0007669"/>
    <property type="project" value="UniProtKB-KW"/>
</dbReference>
<dbReference type="GO" id="GO:0032259">
    <property type="term" value="P:methylation"/>
    <property type="evidence" value="ECO:0007669"/>
    <property type="project" value="UniProtKB-KW"/>
</dbReference>
<keyword evidence="2" id="KW-0489">Methyltransferase</keyword>
<feature type="non-terminal residue" evidence="2">
    <location>
        <position position="1"/>
    </location>
</feature>
<dbReference type="InterPro" id="IPR041426">
    <property type="entry name" value="Mos1_HTH"/>
</dbReference>
<accession>A0A0L7R7L6</accession>
<dbReference type="Proteomes" id="UP000053825">
    <property type="component" value="Unassembled WGS sequence"/>
</dbReference>
<evidence type="ECO:0000313" key="3">
    <source>
        <dbReference type="Proteomes" id="UP000053825"/>
    </source>
</evidence>
<dbReference type="EMBL" id="KQ414638">
    <property type="protein sequence ID" value="KOC66867.1"/>
    <property type="molecule type" value="Genomic_DNA"/>
</dbReference>
<evidence type="ECO:0000313" key="2">
    <source>
        <dbReference type="EMBL" id="KOC66867.1"/>
    </source>
</evidence>
<feature type="domain" description="Mos1 transposase HTH" evidence="1">
    <location>
        <begin position="1"/>
        <end position="28"/>
    </location>
</feature>
<keyword evidence="3" id="KW-1185">Reference proteome</keyword>
<gene>
    <name evidence="2" type="ORF">WH47_11931</name>
</gene>
<keyword evidence="2" id="KW-0808">Transferase</keyword>
<dbReference type="OrthoDB" id="10032414at2759"/>
<reference evidence="2 3" key="1">
    <citation type="submission" date="2015-07" db="EMBL/GenBank/DDBJ databases">
        <title>The genome of Habropoda laboriosa.</title>
        <authorList>
            <person name="Pan H."/>
            <person name="Kapheim K."/>
        </authorList>
    </citation>
    <scope>NUCLEOTIDE SEQUENCE [LARGE SCALE GENOMIC DNA]</scope>
    <source>
        <strain evidence="2">0110345459</strain>
    </source>
</reference>
<proteinExistence type="predicted"/>
<protein>
    <submittedName>
        <fullName evidence="2">Histone-lysine N-methyltransferase SETMAR</fullName>
    </submittedName>
</protein>
<dbReference type="Pfam" id="PF17906">
    <property type="entry name" value="HTH_48"/>
    <property type="match status" value="1"/>
</dbReference>
<organism evidence="2 3">
    <name type="scientific">Habropoda laboriosa</name>
    <dbReference type="NCBI Taxonomy" id="597456"/>
    <lineage>
        <taxon>Eukaryota</taxon>
        <taxon>Metazoa</taxon>
        <taxon>Ecdysozoa</taxon>
        <taxon>Arthropoda</taxon>
        <taxon>Hexapoda</taxon>
        <taxon>Insecta</taxon>
        <taxon>Pterygota</taxon>
        <taxon>Neoptera</taxon>
        <taxon>Endopterygota</taxon>
        <taxon>Hymenoptera</taxon>
        <taxon>Apocrita</taxon>
        <taxon>Aculeata</taxon>
        <taxon>Apoidea</taxon>
        <taxon>Anthophila</taxon>
        <taxon>Apidae</taxon>
        <taxon>Habropoda</taxon>
    </lineage>
</organism>
<dbReference type="STRING" id="597456.A0A0L7R7L6"/>
<name>A0A0L7R7L6_9HYME</name>
<sequence length="57" mass="6483">RNINAAFGNDAVNERTVRRWLEKFEAGDESLVIEARGRPEPSINDDQLQISIEANTR</sequence>